<dbReference type="Pfam" id="PF04246">
    <property type="entry name" value="RseC_MucC"/>
    <property type="match status" value="1"/>
</dbReference>
<reference evidence="1 2" key="1">
    <citation type="submission" date="2019-03" db="EMBL/GenBank/DDBJ databases">
        <title>Porphyromonas levii Isolated from the Uterus of Dairy Cows.</title>
        <authorList>
            <person name="Francis A.M."/>
        </authorList>
    </citation>
    <scope>NUCLEOTIDE SEQUENCE [LARGE SCALE GENOMIC DNA]</scope>
    <source>
        <strain evidence="1 2">AF5678</strain>
    </source>
</reference>
<dbReference type="OrthoDB" id="1120636at2"/>
<keyword evidence="2" id="KW-1185">Reference proteome</keyword>
<dbReference type="RefSeq" id="WP_018359030.1">
    <property type="nucleotide sequence ID" value="NZ_CP197400.1"/>
</dbReference>
<dbReference type="Proteomes" id="UP000297225">
    <property type="component" value="Unassembled WGS sequence"/>
</dbReference>
<name>A0A4Y8WNK7_9PORP</name>
<organism evidence="1 2">
    <name type="scientific">Porphyromonas levii</name>
    <dbReference type="NCBI Taxonomy" id="28114"/>
    <lineage>
        <taxon>Bacteria</taxon>
        <taxon>Pseudomonadati</taxon>
        <taxon>Bacteroidota</taxon>
        <taxon>Bacteroidia</taxon>
        <taxon>Bacteroidales</taxon>
        <taxon>Porphyromonadaceae</taxon>
        <taxon>Porphyromonas</taxon>
    </lineage>
</organism>
<evidence type="ECO:0000313" key="1">
    <source>
        <dbReference type="EMBL" id="TFH94389.1"/>
    </source>
</evidence>
<comment type="caution">
    <text evidence="1">The sequence shown here is derived from an EMBL/GenBank/DDBJ whole genome shotgun (WGS) entry which is preliminary data.</text>
</comment>
<evidence type="ECO:0008006" key="3">
    <source>
        <dbReference type="Google" id="ProtNLM"/>
    </source>
</evidence>
<dbReference type="STRING" id="1122973.GCA_000379925_01801"/>
<dbReference type="EMBL" id="SPNC01000129">
    <property type="protein sequence ID" value="TFH94389.1"/>
    <property type="molecule type" value="Genomic_DNA"/>
</dbReference>
<accession>A0A4Y8WNK7</accession>
<dbReference type="GeneID" id="66796757"/>
<gene>
    <name evidence="1" type="ORF">E4P47_07675</name>
</gene>
<evidence type="ECO:0000313" key="2">
    <source>
        <dbReference type="Proteomes" id="UP000297225"/>
    </source>
</evidence>
<protein>
    <recommendedName>
        <fullName evidence="3">Fis family transcriptional regulator</fullName>
    </recommendedName>
</protein>
<proteinExistence type="predicted"/>
<dbReference type="AlphaFoldDB" id="A0A4Y8WNK7"/>
<sequence>MECKIGTVKEIKGDKMLVHIERHSACSQCHAKGACSSADKDSQLLEVQEFPLGLTEGTRVRIVAVEGGTPLKAVLFAFVIPIVLIGIGAIVMNHLETKETTMLLIMLCGILSYCGVLWLLRGYFEKTFRLKAELVD</sequence>